<protein>
    <submittedName>
        <fullName evidence="2">Cyclic nucleotide-binding domain-containing protein</fullName>
    </submittedName>
</protein>
<dbReference type="InterPro" id="IPR000595">
    <property type="entry name" value="cNMP-bd_dom"/>
</dbReference>
<proteinExistence type="predicted"/>
<gene>
    <name evidence="2" type="ORF">SHI21_15580</name>
</gene>
<dbReference type="EMBL" id="JAYGJQ010000002">
    <property type="protein sequence ID" value="MEA9357650.1"/>
    <property type="molecule type" value="Genomic_DNA"/>
</dbReference>
<feature type="domain" description="Cyclic nucleotide-binding" evidence="1">
    <location>
        <begin position="9"/>
        <end position="120"/>
    </location>
</feature>
<dbReference type="Pfam" id="PF00027">
    <property type="entry name" value="cNMP_binding"/>
    <property type="match status" value="1"/>
</dbReference>
<dbReference type="SUPFAM" id="SSF51206">
    <property type="entry name" value="cAMP-binding domain-like"/>
    <property type="match status" value="1"/>
</dbReference>
<dbReference type="CDD" id="cd00038">
    <property type="entry name" value="CAP_ED"/>
    <property type="match status" value="1"/>
</dbReference>
<dbReference type="Gene3D" id="2.60.120.10">
    <property type="entry name" value="Jelly Rolls"/>
    <property type="match status" value="1"/>
</dbReference>
<dbReference type="RefSeq" id="WP_323577739.1">
    <property type="nucleotide sequence ID" value="NZ_JAYGJQ010000002.1"/>
</dbReference>
<dbReference type="InterPro" id="IPR014710">
    <property type="entry name" value="RmlC-like_jellyroll"/>
</dbReference>
<evidence type="ECO:0000313" key="2">
    <source>
        <dbReference type="EMBL" id="MEA9357650.1"/>
    </source>
</evidence>
<sequence>MKSVKHIELSSDLIDKITDYFPSKKFKSQSHLFYEGQIPISGYLVLDGSIQVSYKKKFKKMLNAGYLIGVAELLHKKPIQLSAEAFPNTEICFLDRSTLLEIFKGHDVELVALFKALIEKAT</sequence>
<organism evidence="2 3">
    <name type="scientific">Bacteriovorax antarcticus</name>
    <dbReference type="NCBI Taxonomy" id="3088717"/>
    <lineage>
        <taxon>Bacteria</taxon>
        <taxon>Pseudomonadati</taxon>
        <taxon>Bdellovibrionota</taxon>
        <taxon>Bacteriovoracia</taxon>
        <taxon>Bacteriovoracales</taxon>
        <taxon>Bacteriovoracaceae</taxon>
        <taxon>Bacteriovorax</taxon>
    </lineage>
</organism>
<evidence type="ECO:0000313" key="3">
    <source>
        <dbReference type="Proteomes" id="UP001302274"/>
    </source>
</evidence>
<reference evidence="2 3" key="1">
    <citation type="submission" date="2023-11" db="EMBL/GenBank/DDBJ databases">
        <title>A Novel Polar Bacteriovorax (B. antarcticus) Isolated from the Biocrust in Antarctica.</title>
        <authorList>
            <person name="Mun W."/>
            <person name="Choi S.Y."/>
            <person name="Mitchell R.J."/>
        </authorList>
    </citation>
    <scope>NUCLEOTIDE SEQUENCE [LARGE SCALE GENOMIC DNA]</scope>
    <source>
        <strain evidence="2 3">PP10</strain>
    </source>
</reference>
<accession>A0ABU5W064</accession>
<dbReference type="InterPro" id="IPR018490">
    <property type="entry name" value="cNMP-bd_dom_sf"/>
</dbReference>
<evidence type="ECO:0000259" key="1">
    <source>
        <dbReference type="PROSITE" id="PS50042"/>
    </source>
</evidence>
<dbReference type="PROSITE" id="PS50042">
    <property type="entry name" value="CNMP_BINDING_3"/>
    <property type="match status" value="1"/>
</dbReference>
<keyword evidence="3" id="KW-1185">Reference proteome</keyword>
<comment type="caution">
    <text evidence="2">The sequence shown here is derived from an EMBL/GenBank/DDBJ whole genome shotgun (WGS) entry which is preliminary data.</text>
</comment>
<name>A0ABU5W064_9BACT</name>
<dbReference type="Proteomes" id="UP001302274">
    <property type="component" value="Unassembled WGS sequence"/>
</dbReference>